<feature type="compositionally biased region" description="Pro residues" evidence="1">
    <location>
        <begin position="156"/>
        <end position="172"/>
    </location>
</feature>
<feature type="compositionally biased region" description="Acidic residues" evidence="1">
    <location>
        <begin position="95"/>
        <end position="104"/>
    </location>
</feature>
<keyword evidence="2" id="KW-1133">Transmembrane helix</keyword>
<evidence type="ECO:0000313" key="4">
    <source>
        <dbReference type="Proteomes" id="UP001296104"/>
    </source>
</evidence>
<keyword evidence="2" id="KW-0472">Membrane</keyword>
<proteinExistence type="predicted"/>
<feature type="compositionally biased region" description="Polar residues" evidence="1">
    <location>
        <begin position="145"/>
        <end position="154"/>
    </location>
</feature>
<feature type="compositionally biased region" description="Basic and acidic residues" evidence="1">
    <location>
        <begin position="26"/>
        <end position="42"/>
    </location>
</feature>
<keyword evidence="4" id="KW-1185">Reference proteome</keyword>
<feature type="compositionally biased region" description="Pro residues" evidence="1">
    <location>
        <begin position="180"/>
        <end position="196"/>
    </location>
</feature>
<evidence type="ECO:0000256" key="2">
    <source>
        <dbReference type="SAM" id="Phobius"/>
    </source>
</evidence>
<evidence type="ECO:0000313" key="3">
    <source>
        <dbReference type="EMBL" id="CAK3876407.1"/>
    </source>
</evidence>
<gene>
    <name evidence="3" type="ORF">LECACI_7A002069</name>
</gene>
<feature type="region of interest" description="Disordered" evidence="1">
    <location>
        <begin position="1"/>
        <end position="203"/>
    </location>
</feature>
<evidence type="ECO:0000256" key="1">
    <source>
        <dbReference type="SAM" id="MobiDB-lite"/>
    </source>
</evidence>
<feature type="compositionally biased region" description="Basic residues" evidence="1">
    <location>
        <begin position="69"/>
        <end position="81"/>
    </location>
</feature>
<accession>A0AAI8YU68</accession>
<dbReference type="EMBL" id="CAVMBE010000008">
    <property type="protein sequence ID" value="CAK3876407.1"/>
    <property type="molecule type" value="Genomic_DNA"/>
</dbReference>
<feature type="transmembrane region" description="Helical" evidence="2">
    <location>
        <begin position="451"/>
        <end position="472"/>
    </location>
</feature>
<sequence length="506" mass="57990">MNVQIEDDHSSDEERANLQDTYHSVKKPERLTLEWPTAKDEEVPSEAWDYNVARHRSVRIEAGATKSHETHRHKIRRRPSRKYVEDKSPKPSQDADQDSDDVLDDYYGGAPITSMHIQPAMPGRPLPEFSGGESLYRPLRMRSASRPSPYQSAQPHPLPHSRPSRMHPPPNPFMEYDDGPPSPSAFGPPPSRPLSRPPSMGFMSPPETRLRFSSTPFYRQSYDNRPTRMPDTTTIRVAPPHHTGGLWDRAAVRQLPGVLKLNLKLVLTRKGERYKGRPFSYETHSWDDVDFAHRLRKEYRSLKTEQIGLMQKATSYKTISFIYFLQYHAFQDPGYRSGRWEITDRVPIVPREDEKARSFFMYQFKRRVQKVSKLFSTLSDKKPPPPKRSRDWIRRLEFLIEPGAVIDIEVKETFDSMKIYLGLLLAVLLSLGVALAYGLVKDNDFSTGFSIASWLLTAFGFFAAVVAAGEYLGLESPTATLSAAEELRPGRISRELLDHGMYTQRD</sequence>
<protein>
    <submittedName>
        <fullName evidence="3">Uncharacterized protein</fullName>
    </submittedName>
</protein>
<organism evidence="3 4">
    <name type="scientific">Lecanosticta acicola</name>
    <dbReference type="NCBI Taxonomy" id="111012"/>
    <lineage>
        <taxon>Eukaryota</taxon>
        <taxon>Fungi</taxon>
        <taxon>Dikarya</taxon>
        <taxon>Ascomycota</taxon>
        <taxon>Pezizomycotina</taxon>
        <taxon>Dothideomycetes</taxon>
        <taxon>Dothideomycetidae</taxon>
        <taxon>Mycosphaerellales</taxon>
        <taxon>Mycosphaerellaceae</taxon>
        <taxon>Lecanosticta</taxon>
    </lineage>
</organism>
<keyword evidence="2" id="KW-0812">Transmembrane</keyword>
<dbReference type="Proteomes" id="UP001296104">
    <property type="component" value="Unassembled WGS sequence"/>
</dbReference>
<comment type="caution">
    <text evidence="3">The sequence shown here is derived from an EMBL/GenBank/DDBJ whole genome shotgun (WGS) entry which is preliminary data.</text>
</comment>
<feature type="transmembrane region" description="Helical" evidence="2">
    <location>
        <begin position="419"/>
        <end position="439"/>
    </location>
</feature>
<name>A0AAI8YU68_9PEZI</name>
<dbReference type="AlphaFoldDB" id="A0AAI8YU68"/>
<feature type="compositionally biased region" description="Basic and acidic residues" evidence="1">
    <location>
        <begin position="1"/>
        <end position="17"/>
    </location>
</feature>
<reference evidence="3" key="1">
    <citation type="submission" date="2023-11" db="EMBL/GenBank/DDBJ databases">
        <authorList>
            <person name="Alioto T."/>
            <person name="Alioto T."/>
            <person name="Gomez Garrido J."/>
        </authorList>
    </citation>
    <scope>NUCLEOTIDE SEQUENCE</scope>
</reference>